<dbReference type="PANTHER" id="PTHR23509">
    <property type="entry name" value="PA-PL1 PHOSPHOLIPASE FAMILY"/>
    <property type="match status" value="1"/>
</dbReference>
<organism evidence="3 4">
    <name type="scientific">Syncephalastrum racemosum</name>
    <name type="common">Filamentous fungus</name>
    <dbReference type="NCBI Taxonomy" id="13706"/>
    <lineage>
        <taxon>Eukaryota</taxon>
        <taxon>Fungi</taxon>
        <taxon>Fungi incertae sedis</taxon>
        <taxon>Mucoromycota</taxon>
        <taxon>Mucoromycotina</taxon>
        <taxon>Mucoromycetes</taxon>
        <taxon>Mucorales</taxon>
        <taxon>Syncephalastraceae</taxon>
        <taxon>Syncephalastrum</taxon>
    </lineage>
</organism>
<gene>
    <name evidence="3" type="ORF">BCR43DRAFT_496861</name>
</gene>
<evidence type="ECO:0000259" key="2">
    <source>
        <dbReference type="PROSITE" id="PS51043"/>
    </source>
</evidence>
<feature type="region of interest" description="Disordered" evidence="1">
    <location>
        <begin position="360"/>
        <end position="437"/>
    </location>
</feature>
<feature type="compositionally biased region" description="Basic and acidic residues" evidence="1">
    <location>
        <begin position="313"/>
        <end position="322"/>
    </location>
</feature>
<feature type="compositionally biased region" description="Basic and acidic residues" evidence="1">
    <location>
        <begin position="510"/>
        <end position="525"/>
    </location>
</feature>
<dbReference type="STRING" id="13706.A0A1X2H4Z9"/>
<dbReference type="AlphaFoldDB" id="A0A1X2H4Z9"/>
<name>A0A1X2H4Z9_SYNRA</name>
<evidence type="ECO:0000313" key="4">
    <source>
        <dbReference type="Proteomes" id="UP000242180"/>
    </source>
</evidence>
<dbReference type="SMART" id="SM01127">
    <property type="entry name" value="DDHD"/>
    <property type="match status" value="1"/>
</dbReference>
<dbReference type="InParanoid" id="A0A1X2H4Z9"/>
<dbReference type="Proteomes" id="UP000242180">
    <property type="component" value="Unassembled WGS sequence"/>
</dbReference>
<feature type="domain" description="DDHD" evidence="2">
    <location>
        <begin position="183"/>
        <end position="668"/>
    </location>
</feature>
<feature type="compositionally biased region" description="Basic and acidic residues" evidence="1">
    <location>
        <begin position="547"/>
        <end position="563"/>
    </location>
</feature>
<sequence>MSSTSSKGDADASESPVDHLIFVIHGIGQQTEQYGHFYEHIDNLRETTRQVLQSKVPDHAVRIELIPIEWHRHIHDQTDPIMSKITLKSIPTIRLIENEYLADVLFYFSKDRGQNITDNVTNLFNTSYNNFLEKHPDFKGKIAIIGYSLGGVITWDILSHQRQPSSAEEEAEYAKVTNRYSPLDFKPDYFFGFGSPVGAVLTMRNQSPKLYHPDHDIVFENVFHPFDPLAYRFEPLLNEYYTNESAVLVDRSIPLGPTFSFPYMPSFPGTGIFSMFSWKMSSSNQKEPPASTESETRENLPAAAIVAAQSNDKAARKADKKQSNSTQGSSVSDDTQSDDSGNKIISSVSSFFGQYFSNSNSRSTLNEHEENSNQDESDTRPTIKNGIVTWDPLDSESHSELVSRHSSEMSHSARTYEETDIYGSSAPSPTPSLDDLLQEGRPSLRQRSVTYNSPKNLAIEDAMFEGERKRNPKQRHLVEVLGIDGIRVESLERAHEEFDRTSPDIPGNSEGHDELYKAQGDDSRPDASGSTVTTASGGIASHSSNNSEEKHNVWRDLNEELHEPGPGITEPGKSKAEVAQDATHGKKEDEPDGKKQQQAKEQMSEEEKKAEAEKQQRLLPGNRRIDHVLQPESFMSMIANEYIVGLRAHFSYWSNKDLLWHIVRRLENLEIEPKKQEEPNSTAKA</sequence>
<dbReference type="GO" id="GO:0046872">
    <property type="term" value="F:metal ion binding"/>
    <property type="evidence" value="ECO:0007669"/>
    <property type="project" value="InterPro"/>
</dbReference>
<dbReference type="PROSITE" id="PS51043">
    <property type="entry name" value="DDHD"/>
    <property type="match status" value="1"/>
</dbReference>
<dbReference type="OrthoDB" id="431378at2759"/>
<feature type="compositionally biased region" description="Basic and acidic residues" evidence="1">
    <location>
        <begin position="602"/>
        <end position="616"/>
    </location>
</feature>
<dbReference type="InterPro" id="IPR004177">
    <property type="entry name" value="DDHD_dom"/>
</dbReference>
<dbReference type="EMBL" id="MCGN01000009">
    <property type="protein sequence ID" value="ORY93398.1"/>
    <property type="molecule type" value="Genomic_DNA"/>
</dbReference>
<feature type="compositionally biased region" description="Basic and acidic residues" evidence="1">
    <location>
        <begin position="365"/>
        <end position="381"/>
    </location>
</feature>
<evidence type="ECO:0000256" key="1">
    <source>
        <dbReference type="SAM" id="MobiDB-lite"/>
    </source>
</evidence>
<dbReference type="PANTHER" id="PTHR23509:SF10">
    <property type="entry name" value="LD21067P"/>
    <property type="match status" value="1"/>
</dbReference>
<feature type="region of interest" description="Disordered" evidence="1">
    <location>
        <begin position="309"/>
        <end position="342"/>
    </location>
</feature>
<comment type="caution">
    <text evidence="3">The sequence shown here is derived from an EMBL/GenBank/DDBJ whole genome shotgun (WGS) entry which is preliminary data.</text>
</comment>
<dbReference type="GO" id="GO:0004620">
    <property type="term" value="F:phospholipase activity"/>
    <property type="evidence" value="ECO:0007669"/>
    <property type="project" value="TreeGrafter"/>
</dbReference>
<feature type="compositionally biased region" description="Basic and acidic residues" evidence="1">
    <location>
        <begin position="572"/>
        <end position="595"/>
    </location>
</feature>
<reference evidence="3 4" key="1">
    <citation type="submission" date="2016-07" db="EMBL/GenBank/DDBJ databases">
        <title>Pervasive Adenine N6-methylation of Active Genes in Fungi.</title>
        <authorList>
            <consortium name="DOE Joint Genome Institute"/>
            <person name="Mondo S.J."/>
            <person name="Dannebaum R.O."/>
            <person name="Kuo R.C."/>
            <person name="Labutti K."/>
            <person name="Haridas S."/>
            <person name="Kuo A."/>
            <person name="Salamov A."/>
            <person name="Ahrendt S.R."/>
            <person name="Lipzen A."/>
            <person name="Sullivan W."/>
            <person name="Andreopoulos W.B."/>
            <person name="Clum A."/>
            <person name="Lindquist E."/>
            <person name="Daum C."/>
            <person name="Ramamoorthy G.K."/>
            <person name="Gryganskyi A."/>
            <person name="Culley D."/>
            <person name="Magnuson J.K."/>
            <person name="James T.Y."/>
            <person name="O'Malley M.A."/>
            <person name="Stajich J.E."/>
            <person name="Spatafora J.W."/>
            <person name="Visel A."/>
            <person name="Grigoriev I.V."/>
        </authorList>
    </citation>
    <scope>NUCLEOTIDE SEQUENCE [LARGE SCALE GENOMIC DNA]</scope>
    <source>
        <strain evidence="3 4">NRRL 2496</strain>
    </source>
</reference>
<dbReference type="OMA" id="YGHFYEH"/>
<keyword evidence="4" id="KW-1185">Reference proteome</keyword>
<accession>A0A1X2H4Z9</accession>
<feature type="compositionally biased region" description="Basic and acidic residues" evidence="1">
    <location>
        <begin position="395"/>
        <end position="408"/>
    </location>
</feature>
<evidence type="ECO:0000313" key="3">
    <source>
        <dbReference type="EMBL" id="ORY93398.1"/>
    </source>
</evidence>
<dbReference type="SUPFAM" id="SSF53474">
    <property type="entry name" value="alpha/beta-Hydrolases"/>
    <property type="match status" value="1"/>
</dbReference>
<dbReference type="Pfam" id="PF02862">
    <property type="entry name" value="DDHD"/>
    <property type="match status" value="1"/>
</dbReference>
<dbReference type="InterPro" id="IPR058055">
    <property type="entry name" value="PA-PLA1"/>
</dbReference>
<feature type="region of interest" description="Disordered" evidence="1">
    <location>
        <begin position="494"/>
        <end position="623"/>
    </location>
</feature>
<proteinExistence type="predicted"/>
<dbReference type="GO" id="GO:0005737">
    <property type="term" value="C:cytoplasm"/>
    <property type="evidence" value="ECO:0007669"/>
    <property type="project" value="TreeGrafter"/>
</dbReference>
<feature type="compositionally biased region" description="Low complexity" evidence="1">
    <location>
        <begin position="325"/>
        <end position="334"/>
    </location>
</feature>
<protein>
    <submittedName>
        <fullName evidence="3">DDHD domain-domain-containing protein</fullName>
    </submittedName>
</protein>
<dbReference type="InterPro" id="IPR029058">
    <property type="entry name" value="AB_hydrolase_fold"/>
</dbReference>